<feature type="transmembrane region" description="Helical" evidence="1">
    <location>
        <begin position="193"/>
        <end position="215"/>
    </location>
</feature>
<reference evidence="2 3" key="1">
    <citation type="submission" date="2019-05" db="EMBL/GenBank/DDBJ databases">
        <title>Draft genome sequence of Pelagicola sp. DSW4-44.</title>
        <authorList>
            <person name="Oh J."/>
        </authorList>
    </citation>
    <scope>NUCLEOTIDE SEQUENCE [LARGE SCALE GENOMIC DNA]</scope>
    <source>
        <strain evidence="2 3">DSW4-44</strain>
    </source>
</reference>
<keyword evidence="1" id="KW-0812">Transmembrane</keyword>
<keyword evidence="3" id="KW-1185">Reference proteome</keyword>
<organism evidence="2 3">
    <name type="scientific">Parasedimentitalea maritima</name>
    <dbReference type="NCBI Taxonomy" id="2578117"/>
    <lineage>
        <taxon>Bacteria</taxon>
        <taxon>Pseudomonadati</taxon>
        <taxon>Pseudomonadota</taxon>
        <taxon>Alphaproteobacteria</taxon>
        <taxon>Rhodobacterales</taxon>
        <taxon>Paracoccaceae</taxon>
        <taxon>Parasedimentitalea</taxon>
    </lineage>
</organism>
<proteinExistence type="predicted"/>
<dbReference type="Proteomes" id="UP000305041">
    <property type="component" value="Unassembled WGS sequence"/>
</dbReference>
<comment type="caution">
    <text evidence="2">The sequence shown here is derived from an EMBL/GenBank/DDBJ whole genome shotgun (WGS) entry which is preliminary data.</text>
</comment>
<feature type="transmembrane region" description="Helical" evidence="1">
    <location>
        <begin position="109"/>
        <end position="128"/>
    </location>
</feature>
<accession>A0ABY2UQR5</accession>
<evidence type="ECO:0000313" key="2">
    <source>
        <dbReference type="EMBL" id="TLP56874.1"/>
    </source>
</evidence>
<feature type="transmembrane region" description="Helical" evidence="1">
    <location>
        <begin position="227"/>
        <end position="245"/>
    </location>
</feature>
<dbReference type="EMBL" id="VAUA01000012">
    <property type="protein sequence ID" value="TLP56874.1"/>
    <property type="molecule type" value="Genomic_DNA"/>
</dbReference>
<gene>
    <name evidence="2" type="ORF">FEE96_20800</name>
</gene>
<feature type="transmembrane region" description="Helical" evidence="1">
    <location>
        <begin position="20"/>
        <end position="50"/>
    </location>
</feature>
<feature type="transmembrane region" description="Helical" evidence="1">
    <location>
        <begin position="314"/>
        <end position="331"/>
    </location>
</feature>
<keyword evidence="1" id="KW-1133">Transmembrane helix</keyword>
<name>A0ABY2UQR5_9RHOB</name>
<feature type="transmembrane region" description="Helical" evidence="1">
    <location>
        <begin position="135"/>
        <end position="159"/>
    </location>
</feature>
<protein>
    <submittedName>
        <fullName evidence="2">DUF2955 domain-containing protein</fullName>
    </submittedName>
</protein>
<feature type="transmembrane region" description="Helical" evidence="1">
    <location>
        <begin position="85"/>
        <end position="103"/>
    </location>
</feature>
<feature type="transmembrane region" description="Helical" evidence="1">
    <location>
        <begin position="251"/>
        <end position="273"/>
    </location>
</feature>
<feature type="transmembrane region" description="Helical" evidence="1">
    <location>
        <begin position="56"/>
        <end position="78"/>
    </location>
</feature>
<evidence type="ECO:0000256" key="1">
    <source>
        <dbReference type="SAM" id="Phobius"/>
    </source>
</evidence>
<keyword evidence="1" id="KW-0472">Membrane</keyword>
<feature type="transmembrane region" description="Helical" evidence="1">
    <location>
        <begin position="280"/>
        <end position="302"/>
    </location>
</feature>
<evidence type="ECO:0000313" key="3">
    <source>
        <dbReference type="Proteomes" id="UP000305041"/>
    </source>
</evidence>
<sequence length="343" mass="35938">MAWCLSCLMLTEDRRSVIRLTLGTTGVFTLGLGLGWPLASIGAVFTALFLQAPVGLTLKASGSLFAFALIVMMFSWILSSILMPYQIVFLATVCIAIVASFAWSLSGAGLLPGVLALMAAMMVPNLVLQSKDLALVLAGWVPVNLLIAGFTSGLMFTILPVKPPTATKKAQQAAPEFDKGRRMLRMSLVTVPFALVFFVSGGTALLVLFFVALLSQQLAAMPAAGKSVAKAMLTANILGAGVAIVCYEINVLAPSIVTPALLCFLLCLSLGTLGKCSNSLAPAAGSAITTALIIYGGSIAPFADEADVKSVTRVLQIASAAIFVILAYVVVDEFWPEKEQQKA</sequence>